<dbReference type="AlphaFoldDB" id="A0A251TGV9"/>
<name>A0A251TGV9_HELAN</name>
<dbReference type="Pfam" id="PF00646">
    <property type="entry name" value="F-box"/>
    <property type="match status" value="1"/>
</dbReference>
<dbReference type="Gramene" id="mRNA:HanXRQr2_Chr10g0423131">
    <property type="protein sequence ID" value="CDS:HanXRQr2_Chr10g0423131.1"/>
    <property type="gene ID" value="HanXRQr2_Chr10g0423131"/>
</dbReference>
<reference evidence="3" key="3">
    <citation type="submission" date="2020-06" db="EMBL/GenBank/DDBJ databases">
        <title>Helianthus annuus Genome sequencing and assembly Release 2.</title>
        <authorList>
            <person name="Gouzy J."/>
            <person name="Langlade N."/>
            <person name="Munos S."/>
        </authorList>
    </citation>
    <scope>NUCLEOTIDE SEQUENCE</scope>
    <source>
        <tissue evidence="3">Leaves</tissue>
    </source>
</reference>
<feature type="domain" description="F-box" evidence="1">
    <location>
        <begin position="13"/>
        <end position="48"/>
    </location>
</feature>
<evidence type="ECO:0000313" key="3">
    <source>
        <dbReference type="EMBL" id="KAF5784976.1"/>
    </source>
</evidence>
<dbReference type="InterPro" id="IPR001810">
    <property type="entry name" value="F-box_dom"/>
</dbReference>
<proteinExistence type="predicted"/>
<reference evidence="3 5" key="1">
    <citation type="journal article" date="2017" name="Nature">
        <title>The sunflower genome provides insights into oil metabolism, flowering and Asterid evolution.</title>
        <authorList>
            <person name="Badouin H."/>
            <person name="Gouzy J."/>
            <person name="Grassa C.J."/>
            <person name="Murat F."/>
            <person name="Staton S.E."/>
            <person name="Cottret L."/>
            <person name="Lelandais-Briere C."/>
            <person name="Owens G.L."/>
            <person name="Carrere S."/>
            <person name="Mayjonade B."/>
            <person name="Legrand L."/>
            <person name="Gill N."/>
            <person name="Kane N.C."/>
            <person name="Bowers J.E."/>
            <person name="Hubner S."/>
            <person name="Bellec A."/>
            <person name="Berard A."/>
            <person name="Berges H."/>
            <person name="Blanchet N."/>
            <person name="Boniface M.C."/>
            <person name="Brunel D."/>
            <person name="Catrice O."/>
            <person name="Chaidir N."/>
            <person name="Claudel C."/>
            <person name="Donnadieu C."/>
            <person name="Faraut T."/>
            <person name="Fievet G."/>
            <person name="Helmstetter N."/>
            <person name="King M."/>
            <person name="Knapp S.J."/>
            <person name="Lai Z."/>
            <person name="Le Paslier M.C."/>
            <person name="Lippi Y."/>
            <person name="Lorenzon L."/>
            <person name="Mandel J.R."/>
            <person name="Marage G."/>
            <person name="Marchand G."/>
            <person name="Marquand E."/>
            <person name="Bret-Mestries E."/>
            <person name="Morien E."/>
            <person name="Nambeesan S."/>
            <person name="Nguyen T."/>
            <person name="Pegot-Espagnet P."/>
            <person name="Pouilly N."/>
            <person name="Raftis F."/>
            <person name="Sallet E."/>
            <person name="Schiex T."/>
            <person name="Thomas J."/>
            <person name="Vandecasteele C."/>
            <person name="Vares D."/>
            <person name="Vear F."/>
            <person name="Vautrin S."/>
            <person name="Crespi M."/>
            <person name="Mangin B."/>
            <person name="Burke J.M."/>
            <person name="Salse J."/>
            <person name="Munos S."/>
            <person name="Vincourt P."/>
            <person name="Rieseberg L.H."/>
            <person name="Langlade N.B."/>
        </authorList>
    </citation>
    <scope>NUCLEOTIDE SEQUENCE [LARGE SCALE GENOMIC DNA]</scope>
    <source>
        <strain evidence="5">cv. SF193</strain>
        <tissue evidence="3">Leaves</tissue>
    </source>
</reference>
<dbReference type="OMA" id="DWHIASS"/>
<dbReference type="Proteomes" id="UP000215914">
    <property type="component" value="Chromosome 10"/>
</dbReference>
<evidence type="ECO:0000259" key="1">
    <source>
        <dbReference type="Pfam" id="PF00646"/>
    </source>
</evidence>
<accession>A0A251TGV9</accession>
<reference evidence="4" key="2">
    <citation type="submission" date="2017-02" db="EMBL/GenBank/DDBJ databases">
        <title>Sunflower complete genome.</title>
        <authorList>
            <person name="Langlade N."/>
            <person name="Munos S."/>
        </authorList>
    </citation>
    <scope>NUCLEOTIDE SEQUENCE [LARGE SCALE GENOMIC DNA]</scope>
    <source>
        <tissue evidence="4">Leaves</tissue>
    </source>
</reference>
<organism evidence="4 5">
    <name type="scientific">Helianthus annuus</name>
    <name type="common">Common sunflower</name>
    <dbReference type="NCBI Taxonomy" id="4232"/>
    <lineage>
        <taxon>Eukaryota</taxon>
        <taxon>Viridiplantae</taxon>
        <taxon>Streptophyta</taxon>
        <taxon>Embryophyta</taxon>
        <taxon>Tracheophyta</taxon>
        <taxon>Spermatophyta</taxon>
        <taxon>Magnoliopsida</taxon>
        <taxon>eudicotyledons</taxon>
        <taxon>Gunneridae</taxon>
        <taxon>Pentapetalae</taxon>
        <taxon>asterids</taxon>
        <taxon>campanulids</taxon>
        <taxon>Asterales</taxon>
        <taxon>Asteraceae</taxon>
        <taxon>Asteroideae</taxon>
        <taxon>Heliantheae alliance</taxon>
        <taxon>Heliantheae</taxon>
        <taxon>Helianthus</taxon>
    </lineage>
</organism>
<dbReference type="OrthoDB" id="784120at2759"/>
<dbReference type="InterPro" id="IPR036047">
    <property type="entry name" value="F-box-like_dom_sf"/>
</dbReference>
<dbReference type="Pfam" id="PF03478">
    <property type="entry name" value="Beta-prop_KIB1-4"/>
    <property type="match status" value="1"/>
</dbReference>
<feature type="domain" description="KIB1-4 beta-propeller" evidence="2">
    <location>
        <begin position="80"/>
        <end position="218"/>
    </location>
</feature>
<evidence type="ECO:0000259" key="2">
    <source>
        <dbReference type="Pfam" id="PF03478"/>
    </source>
</evidence>
<dbReference type="EMBL" id="MNCJ02000325">
    <property type="protein sequence ID" value="KAF5784976.1"/>
    <property type="molecule type" value="Genomic_DNA"/>
</dbReference>
<evidence type="ECO:0000313" key="5">
    <source>
        <dbReference type="Proteomes" id="UP000215914"/>
    </source>
</evidence>
<dbReference type="InterPro" id="IPR005174">
    <property type="entry name" value="KIB1-4_b-propeller"/>
</dbReference>
<protein>
    <submittedName>
        <fullName evidence="3 4">F-box domain-containing protein</fullName>
    </submittedName>
</protein>
<sequence>MGADSNLHRQRTWTDLPMEILSFIAIRLRLLELLSFRGTCKDFRSASTTATAKIESLKKPWLLFHKPGDSKCVIYNEDGSKTYNRHIPDLIDAICLASYQGWLLLYKNESIFFFSPFSLSKIPLPDFPRKQTTDGLVGHVASFSEPPTSPNCIVSIINPIENSHFEINMISKGQDKWTQHKITPFSIGTVSGAIFDHESKMFYYMYGENKVLTFSVMDKKWKPYKIVSERKGDIEEYLPYMYFENMFDKFMKTHGLLNLEEDEYVDVCGLTFEPENSSYPRMYLNEAIDVSPTKTRMSKAVWIQPRFYEAHKDLHW</sequence>
<dbReference type="PANTHER" id="PTHR33127:SF20">
    <property type="entry name" value="F-BOX DOMAIN-CONTAINING PROTEIN"/>
    <property type="match status" value="1"/>
</dbReference>
<dbReference type="EMBL" id="CM007899">
    <property type="protein sequence ID" value="OTG09882.1"/>
    <property type="molecule type" value="Genomic_DNA"/>
</dbReference>
<evidence type="ECO:0000313" key="4">
    <source>
        <dbReference type="EMBL" id="OTG09882.1"/>
    </source>
</evidence>
<dbReference type="InParanoid" id="A0A251TGV9"/>
<dbReference type="PANTHER" id="PTHR33127">
    <property type="entry name" value="TRANSMEMBRANE PROTEIN"/>
    <property type="match status" value="1"/>
</dbReference>
<keyword evidence="5" id="KW-1185">Reference proteome</keyword>
<dbReference type="SUPFAM" id="SSF81383">
    <property type="entry name" value="F-box domain"/>
    <property type="match status" value="1"/>
</dbReference>
<gene>
    <name evidence="4" type="ORF">HannXRQ_Chr10g0281401</name>
    <name evidence="3" type="ORF">HanXRQr2_Chr10g0423131</name>
</gene>